<dbReference type="Proteomes" id="UP000325211">
    <property type="component" value="Chromosome"/>
</dbReference>
<feature type="transmembrane region" description="Helical" evidence="1">
    <location>
        <begin position="39"/>
        <end position="60"/>
    </location>
</feature>
<dbReference type="AlphaFoldDB" id="A0A5P2CXG2"/>
<feature type="transmembrane region" description="Helical" evidence="1">
    <location>
        <begin position="6"/>
        <end position="27"/>
    </location>
</feature>
<dbReference type="GO" id="GO:0016747">
    <property type="term" value="F:acyltransferase activity, transferring groups other than amino-acyl groups"/>
    <property type="evidence" value="ECO:0007669"/>
    <property type="project" value="TreeGrafter"/>
</dbReference>
<evidence type="ECO:0000313" key="3">
    <source>
        <dbReference type="Proteomes" id="UP000325211"/>
    </source>
</evidence>
<name>A0A5P2CXG2_STRVZ</name>
<dbReference type="InterPro" id="IPR050583">
    <property type="entry name" value="Mycobacterial_A85_antigen"/>
</dbReference>
<keyword evidence="1" id="KW-0472">Membrane</keyword>
<organism evidence="2 3">
    <name type="scientific">Streptomyces venezuelae</name>
    <dbReference type="NCBI Taxonomy" id="54571"/>
    <lineage>
        <taxon>Bacteria</taxon>
        <taxon>Bacillati</taxon>
        <taxon>Actinomycetota</taxon>
        <taxon>Actinomycetes</taxon>
        <taxon>Kitasatosporales</taxon>
        <taxon>Streptomycetaceae</taxon>
        <taxon>Streptomyces</taxon>
    </lineage>
</organism>
<dbReference type="Gene3D" id="3.40.50.1820">
    <property type="entry name" value="alpha/beta hydrolase"/>
    <property type="match status" value="1"/>
</dbReference>
<dbReference type="Pfam" id="PF00756">
    <property type="entry name" value="Esterase"/>
    <property type="match status" value="1"/>
</dbReference>
<reference evidence="2 3" key="1">
    <citation type="submission" date="2018-05" db="EMBL/GenBank/DDBJ databases">
        <title>Streptomyces venezuelae.</title>
        <authorList>
            <person name="Kim W."/>
            <person name="Lee N."/>
            <person name="Cho B.-K."/>
        </authorList>
    </citation>
    <scope>NUCLEOTIDE SEQUENCE [LARGE SCALE GENOMIC DNA]</scope>
    <source>
        <strain evidence="2 3">ATCC 21782</strain>
    </source>
</reference>
<dbReference type="InterPro" id="IPR029058">
    <property type="entry name" value="AB_hydrolase_fold"/>
</dbReference>
<evidence type="ECO:0000313" key="2">
    <source>
        <dbReference type="EMBL" id="QES47594.1"/>
    </source>
</evidence>
<dbReference type="InterPro" id="IPR000801">
    <property type="entry name" value="Esterase-like"/>
</dbReference>
<dbReference type="RefSeq" id="WP_150206708.1">
    <property type="nucleotide sequence ID" value="NZ_CP029190.1"/>
</dbReference>
<keyword evidence="1" id="KW-0812">Transmembrane</keyword>
<proteinExistence type="predicted"/>
<dbReference type="OrthoDB" id="3670437at2"/>
<keyword evidence="1" id="KW-1133">Transmembrane helix</keyword>
<gene>
    <name evidence="2" type="ORF">DEJ50_06915</name>
</gene>
<dbReference type="PANTHER" id="PTHR48098:SF1">
    <property type="entry name" value="DIACYLGLYCEROL ACYLTRANSFERASE_MYCOLYLTRANSFERASE AG85A"/>
    <property type="match status" value="1"/>
</dbReference>
<accession>A0A5P2CXG2</accession>
<evidence type="ECO:0000256" key="1">
    <source>
        <dbReference type="SAM" id="Phobius"/>
    </source>
</evidence>
<sequence length="372" mass="40111">MSIGAWPTLALSIAVACAVFAVTVWSWPRLSGPGIRNILGRIGLQLAITLTMGVPLLLAVNSSYGFYASWGDLLALARDDRAGAGSAPAGRDGVRVHGTHSWRYLNSTDPAVIGRIDAVTVRGARSGISAPAYVYLPPEYLRASAADRRRFPVAVTLSGYPSTTRVLIDLFKYPQHALDGVRSGAMRPAVLVMLTPTVAPPRDTECVDVPKGPQTETFFADDLPAAIASHYGLTEDPRAWGVMGNSVGGYCALKLALRKPDSYRAAAGLSANYEAAEDPTTGNLFGGNAQYRRENDLLWRLKHVPQPPVSLLVASSLKGEHQYPDTVKFINSVTWPARVSSIILPTGGHNYETWGRETKPALQWLVSRLHTP</sequence>
<dbReference type="EMBL" id="CP029190">
    <property type="protein sequence ID" value="QES47594.1"/>
    <property type="molecule type" value="Genomic_DNA"/>
</dbReference>
<dbReference type="SUPFAM" id="SSF53474">
    <property type="entry name" value="alpha/beta-Hydrolases"/>
    <property type="match status" value="1"/>
</dbReference>
<protein>
    <submittedName>
        <fullName evidence="2">Esterase</fullName>
    </submittedName>
</protein>
<dbReference type="PANTHER" id="PTHR48098">
    <property type="entry name" value="ENTEROCHELIN ESTERASE-RELATED"/>
    <property type="match status" value="1"/>
</dbReference>